<organism evidence="1 2">
    <name type="scientific">bacterium (Candidatus Blackallbacteria) CG17_big_fil_post_rev_8_21_14_2_50_48_46</name>
    <dbReference type="NCBI Taxonomy" id="2014261"/>
    <lineage>
        <taxon>Bacteria</taxon>
        <taxon>Candidatus Blackallbacteria</taxon>
    </lineage>
</organism>
<gene>
    <name evidence="1" type="ORF">COW36_02235</name>
</gene>
<evidence type="ECO:0000313" key="1">
    <source>
        <dbReference type="EMBL" id="PIW18949.1"/>
    </source>
</evidence>
<accession>A0A2M7G9X4</accession>
<evidence type="ECO:0008006" key="3">
    <source>
        <dbReference type="Google" id="ProtNLM"/>
    </source>
</evidence>
<evidence type="ECO:0000313" key="2">
    <source>
        <dbReference type="Proteomes" id="UP000231019"/>
    </source>
</evidence>
<dbReference type="InterPro" id="IPR018247">
    <property type="entry name" value="EF_Hand_1_Ca_BS"/>
</dbReference>
<proteinExistence type="predicted"/>
<dbReference type="PROSITE" id="PS00018">
    <property type="entry name" value="EF_HAND_1"/>
    <property type="match status" value="1"/>
</dbReference>
<protein>
    <recommendedName>
        <fullName evidence="3">EF-hand domain-containing protein</fullName>
    </recommendedName>
</protein>
<reference evidence="1 2" key="1">
    <citation type="submission" date="2017-09" db="EMBL/GenBank/DDBJ databases">
        <title>Depth-based differentiation of microbial function through sediment-hosted aquifers and enrichment of novel symbionts in the deep terrestrial subsurface.</title>
        <authorList>
            <person name="Probst A.J."/>
            <person name="Ladd B."/>
            <person name="Jarett J.K."/>
            <person name="Geller-Mcgrath D.E."/>
            <person name="Sieber C.M."/>
            <person name="Emerson J.B."/>
            <person name="Anantharaman K."/>
            <person name="Thomas B.C."/>
            <person name="Malmstrom R."/>
            <person name="Stieglmeier M."/>
            <person name="Klingl A."/>
            <person name="Woyke T."/>
            <person name="Ryan C.M."/>
            <person name="Banfield J.F."/>
        </authorList>
    </citation>
    <scope>NUCLEOTIDE SEQUENCE [LARGE SCALE GENOMIC DNA]</scope>
    <source>
        <strain evidence="1">CG17_big_fil_post_rev_8_21_14_2_50_48_46</strain>
    </source>
</reference>
<name>A0A2M7G9X4_9BACT</name>
<dbReference type="EMBL" id="PFFQ01000006">
    <property type="protein sequence ID" value="PIW18949.1"/>
    <property type="molecule type" value="Genomic_DNA"/>
</dbReference>
<sequence>MGDISKLQNGQTFQVTKYGMKQAPKDVGNMTMAELEKYQNSSKAELSQVSNVVNTFTDRTSKNGKVDILVQGDNGVAVISGRKINLAELGRAVPEYALELKKFDENDDNFIEEHELYTSWGERLGGAGLAIAGGTASGAGVGAGVGAAFAGVGAIPGAIKGGIIGGVGALLWEGGKTAMYAFSDGYNSPGFAR</sequence>
<dbReference type="Proteomes" id="UP000231019">
    <property type="component" value="Unassembled WGS sequence"/>
</dbReference>
<dbReference type="AlphaFoldDB" id="A0A2M7G9X4"/>
<comment type="caution">
    <text evidence="1">The sequence shown here is derived from an EMBL/GenBank/DDBJ whole genome shotgun (WGS) entry which is preliminary data.</text>
</comment>